<organism evidence="2">
    <name type="scientific">Auxenochlorella protothecoides</name>
    <name type="common">Green microalga</name>
    <name type="synonym">Chlorella protothecoides</name>
    <dbReference type="NCBI Taxonomy" id="3075"/>
    <lineage>
        <taxon>Eukaryota</taxon>
        <taxon>Viridiplantae</taxon>
        <taxon>Chlorophyta</taxon>
        <taxon>core chlorophytes</taxon>
        <taxon>Trebouxiophyceae</taxon>
        <taxon>Chlorellales</taxon>
        <taxon>Chlorellaceae</taxon>
        <taxon>Auxenochlorella</taxon>
    </lineage>
</organism>
<evidence type="ECO:0000313" key="2">
    <source>
        <dbReference type="EMBL" id="JAT77763.1"/>
    </source>
</evidence>
<protein>
    <submittedName>
        <fullName evidence="2">Uncharacterized protein</fullName>
    </submittedName>
</protein>
<reference evidence="2" key="1">
    <citation type="submission" date="2015-08" db="EMBL/GenBank/DDBJ databases">
        <authorList>
            <person name="Babu N.S."/>
            <person name="Beckwith C.J."/>
            <person name="Beseler K.G."/>
            <person name="Brison A."/>
            <person name="Carone J.V."/>
            <person name="Caskin T.P."/>
            <person name="Diamond M."/>
            <person name="Durham M.E."/>
            <person name="Foxe J.M."/>
            <person name="Go M."/>
            <person name="Henderson B.A."/>
            <person name="Jones I.B."/>
            <person name="McGettigan J.A."/>
            <person name="Micheletti S.J."/>
            <person name="Nasrallah M.E."/>
            <person name="Ortiz D."/>
            <person name="Piller C.R."/>
            <person name="Privatt S.R."/>
            <person name="Schneider S.L."/>
            <person name="Sharp S."/>
            <person name="Smith T.C."/>
            <person name="Stanton J.D."/>
            <person name="Ullery H.E."/>
            <person name="Wilson R.J."/>
            <person name="Serrano M.G."/>
            <person name="Buck G."/>
            <person name="Lee V."/>
            <person name="Wang Y."/>
            <person name="Carvalho R."/>
            <person name="Voegtly L."/>
            <person name="Shi R."/>
            <person name="Duckworth R."/>
            <person name="Johnson A."/>
            <person name="Loviza R."/>
            <person name="Walstead R."/>
            <person name="Shah Z."/>
            <person name="Kiflezghi M."/>
            <person name="Wade K."/>
            <person name="Ball S.L."/>
            <person name="Bradley K.W."/>
            <person name="Asai D.J."/>
            <person name="Bowman C.A."/>
            <person name="Russell D.A."/>
            <person name="Pope W.H."/>
            <person name="Jacobs-Sera D."/>
            <person name="Hendrix R.W."/>
            <person name="Hatfull G.F."/>
        </authorList>
    </citation>
    <scope>NUCLEOTIDE SEQUENCE</scope>
</reference>
<dbReference type="AlphaFoldDB" id="A0A1D2AFM5"/>
<dbReference type="EMBL" id="GDKF01000859">
    <property type="protein sequence ID" value="JAT77763.1"/>
    <property type="molecule type" value="Transcribed_RNA"/>
</dbReference>
<name>A0A1D2AFM5_AUXPR</name>
<gene>
    <name evidence="2" type="ORF">g.44534</name>
</gene>
<accession>A0A1D2AFM5</accession>
<sequence>MSTWPCCSWSLRPWGAWSRGHRIGLGYRKGLARWPPPPSPSMHPRAHPPPCRNGGARGRVMAAFDILSWKKGSAGVTVQDAQAYVATLRRIFSPGHEEGGRRDSGDETSDSPTLDEAGFLAAVTNAESGFAMYEVLPALCHSLA</sequence>
<feature type="compositionally biased region" description="Basic and acidic residues" evidence="1">
    <location>
        <begin position="95"/>
        <end position="105"/>
    </location>
</feature>
<evidence type="ECO:0000256" key="1">
    <source>
        <dbReference type="SAM" id="MobiDB-lite"/>
    </source>
</evidence>
<proteinExistence type="predicted"/>
<feature type="region of interest" description="Disordered" evidence="1">
    <location>
        <begin position="94"/>
        <end position="113"/>
    </location>
</feature>